<name>A0ABN2NN07_9PSEU</name>
<dbReference type="InterPro" id="IPR010985">
    <property type="entry name" value="Ribbon_hlx_hlx"/>
</dbReference>
<evidence type="ECO:0000313" key="3">
    <source>
        <dbReference type="Proteomes" id="UP001500449"/>
    </source>
</evidence>
<protein>
    <recommendedName>
        <fullName evidence="4">Antitoxin</fullName>
    </recommendedName>
</protein>
<organism evidence="2 3">
    <name type="scientific">Pseudonocardia ailaonensis</name>
    <dbReference type="NCBI Taxonomy" id="367279"/>
    <lineage>
        <taxon>Bacteria</taxon>
        <taxon>Bacillati</taxon>
        <taxon>Actinomycetota</taxon>
        <taxon>Actinomycetes</taxon>
        <taxon>Pseudonocardiales</taxon>
        <taxon>Pseudonocardiaceae</taxon>
        <taxon>Pseudonocardia</taxon>
    </lineage>
</organism>
<evidence type="ECO:0000256" key="1">
    <source>
        <dbReference type="SAM" id="MobiDB-lite"/>
    </source>
</evidence>
<dbReference type="SUPFAM" id="SSF47598">
    <property type="entry name" value="Ribbon-helix-helix"/>
    <property type="match status" value="1"/>
</dbReference>
<dbReference type="EMBL" id="BAAAQK010000028">
    <property type="protein sequence ID" value="GAA1876103.1"/>
    <property type="molecule type" value="Genomic_DNA"/>
</dbReference>
<sequence length="70" mass="7676">MRRSIPLSPDSPAPTRGYPPAVPVTITVPDVDDRTDEVLSARAASEGLSLSDYLERELEKRAAEPDLPMR</sequence>
<evidence type="ECO:0008006" key="4">
    <source>
        <dbReference type="Google" id="ProtNLM"/>
    </source>
</evidence>
<gene>
    <name evidence="2" type="ORF">GCM10009836_66790</name>
</gene>
<feature type="region of interest" description="Disordered" evidence="1">
    <location>
        <begin position="1"/>
        <end position="23"/>
    </location>
</feature>
<keyword evidence="3" id="KW-1185">Reference proteome</keyword>
<proteinExistence type="predicted"/>
<dbReference type="Proteomes" id="UP001500449">
    <property type="component" value="Unassembled WGS sequence"/>
</dbReference>
<comment type="caution">
    <text evidence="2">The sequence shown here is derived from an EMBL/GenBank/DDBJ whole genome shotgun (WGS) entry which is preliminary data.</text>
</comment>
<reference evidence="2 3" key="1">
    <citation type="journal article" date="2019" name="Int. J. Syst. Evol. Microbiol.">
        <title>The Global Catalogue of Microorganisms (GCM) 10K type strain sequencing project: providing services to taxonomists for standard genome sequencing and annotation.</title>
        <authorList>
            <consortium name="The Broad Institute Genomics Platform"/>
            <consortium name="The Broad Institute Genome Sequencing Center for Infectious Disease"/>
            <person name="Wu L."/>
            <person name="Ma J."/>
        </authorList>
    </citation>
    <scope>NUCLEOTIDE SEQUENCE [LARGE SCALE GENOMIC DNA]</scope>
    <source>
        <strain evidence="2 3">JCM 16009</strain>
    </source>
</reference>
<evidence type="ECO:0000313" key="2">
    <source>
        <dbReference type="EMBL" id="GAA1876103.1"/>
    </source>
</evidence>
<accession>A0ABN2NN07</accession>